<accession>A0ABT1BMR9</accession>
<dbReference type="PANTHER" id="PTHR42852">
    <property type="entry name" value="THIOL:DISULFIDE INTERCHANGE PROTEIN DSBE"/>
    <property type="match status" value="1"/>
</dbReference>
<dbReference type="Proteomes" id="UP001204851">
    <property type="component" value="Unassembled WGS sequence"/>
</dbReference>
<gene>
    <name evidence="3" type="ORF">M0L44_12310</name>
</gene>
<comment type="caution">
    <text evidence="3">The sequence shown here is derived from an EMBL/GenBank/DDBJ whole genome shotgun (WGS) entry which is preliminary data.</text>
</comment>
<evidence type="ECO:0000313" key="3">
    <source>
        <dbReference type="EMBL" id="MCO5977490.1"/>
    </source>
</evidence>
<evidence type="ECO:0000256" key="1">
    <source>
        <dbReference type="SAM" id="SignalP"/>
    </source>
</evidence>
<keyword evidence="4" id="KW-1185">Reference proteome</keyword>
<name>A0ABT1BMR9_9BURK</name>
<dbReference type="EMBL" id="JAMXMC010000006">
    <property type="protein sequence ID" value="MCO5977490.1"/>
    <property type="molecule type" value="Genomic_DNA"/>
</dbReference>
<feature type="domain" description="Thioredoxin" evidence="2">
    <location>
        <begin position="27"/>
        <end position="167"/>
    </location>
</feature>
<organism evidence="3 4">
    <name type="scientific">Ideonella oryzae</name>
    <dbReference type="NCBI Taxonomy" id="2937441"/>
    <lineage>
        <taxon>Bacteria</taxon>
        <taxon>Pseudomonadati</taxon>
        <taxon>Pseudomonadota</taxon>
        <taxon>Betaproteobacteria</taxon>
        <taxon>Burkholderiales</taxon>
        <taxon>Sphaerotilaceae</taxon>
        <taxon>Ideonella</taxon>
    </lineage>
</organism>
<evidence type="ECO:0000259" key="2">
    <source>
        <dbReference type="PROSITE" id="PS51352"/>
    </source>
</evidence>
<dbReference type="PROSITE" id="PS51352">
    <property type="entry name" value="THIOREDOXIN_2"/>
    <property type="match status" value="1"/>
</dbReference>
<dbReference type="PROSITE" id="PS51257">
    <property type="entry name" value="PROKAR_LIPOPROTEIN"/>
    <property type="match status" value="1"/>
</dbReference>
<dbReference type="Gene3D" id="3.40.30.10">
    <property type="entry name" value="Glutaredoxin"/>
    <property type="match status" value="1"/>
</dbReference>
<dbReference type="InterPro" id="IPR013766">
    <property type="entry name" value="Thioredoxin_domain"/>
</dbReference>
<dbReference type="InterPro" id="IPR050553">
    <property type="entry name" value="Thioredoxin_ResA/DsbE_sf"/>
</dbReference>
<sequence>MRRRQHLRLVAGLLASTAAAPLLLAGCSSREAAPDVKVSLLDGRQQALSALRGKVVLVNFWATSCTTCVHEMPQIVSTHQKFQGQGYETLAVAMSYDQPDYVAGFAKTRDLPFLVALDKSGEAAKGFGEVRLTPTSFLLDKRGNIVKKYVGEPDFTALHQLIGQLLAEA</sequence>
<proteinExistence type="predicted"/>
<dbReference type="InterPro" id="IPR036249">
    <property type="entry name" value="Thioredoxin-like_sf"/>
</dbReference>
<dbReference type="SUPFAM" id="SSF52833">
    <property type="entry name" value="Thioredoxin-like"/>
    <property type="match status" value="1"/>
</dbReference>
<protein>
    <submittedName>
        <fullName evidence="3">TlpA family protein disulfide reductase</fullName>
    </submittedName>
</protein>
<feature type="signal peptide" evidence="1">
    <location>
        <begin position="1"/>
        <end position="32"/>
    </location>
</feature>
<dbReference type="CDD" id="cd02966">
    <property type="entry name" value="TlpA_like_family"/>
    <property type="match status" value="1"/>
</dbReference>
<dbReference type="Pfam" id="PF08534">
    <property type="entry name" value="Redoxin"/>
    <property type="match status" value="1"/>
</dbReference>
<keyword evidence="1" id="KW-0732">Signal</keyword>
<dbReference type="PANTHER" id="PTHR42852:SF18">
    <property type="entry name" value="CHROMOSOME UNDETERMINED SCAFFOLD_47, WHOLE GENOME SHOTGUN SEQUENCE"/>
    <property type="match status" value="1"/>
</dbReference>
<feature type="chain" id="PRO_5046074084" evidence="1">
    <location>
        <begin position="33"/>
        <end position="169"/>
    </location>
</feature>
<reference evidence="3 4" key="1">
    <citation type="submission" date="2022-06" db="EMBL/GenBank/DDBJ databases">
        <title>Ideonella sp. NS12-5 Genome sequencing and assembly.</title>
        <authorList>
            <person name="Jung Y."/>
        </authorList>
    </citation>
    <scope>NUCLEOTIDE SEQUENCE [LARGE SCALE GENOMIC DNA]</scope>
    <source>
        <strain evidence="3 4">NS12-5</strain>
    </source>
</reference>
<evidence type="ECO:0000313" key="4">
    <source>
        <dbReference type="Proteomes" id="UP001204851"/>
    </source>
</evidence>
<dbReference type="InterPro" id="IPR013740">
    <property type="entry name" value="Redoxin"/>
</dbReference>